<keyword evidence="6 10" id="KW-0472">Membrane</keyword>
<dbReference type="OMA" id="DWIGTRC"/>
<feature type="domain" description="Fibronectin type-III" evidence="13">
    <location>
        <begin position="257"/>
        <end position="353"/>
    </location>
</feature>
<feature type="signal peptide" evidence="11">
    <location>
        <begin position="1"/>
        <end position="26"/>
    </location>
</feature>
<dbReference type="PROSITE" id="PS00022">
    <property type="entry name" value="EGF_1"/>
    <property type="match status" value="1"/>
</dbReference>
<dbReference type="PROSITE" id="PS50026">
    <property type="entry name" value="EGF_3"/>
    <property type="match status" value="1"/>
</dbReference>
<evidence type="ECO:0000256" key="9">
    <source>
        <dbReference type="SAM" id="MobiDB-lite"/>
    </source>
</evidence>
<dbReference type="GO" id="GO:0098609">
    <property type="term" value="P:cell-cell adhesion"/>
    <property type="evidence" value="ECO:0000318"/>
    <property type="project" value="GO_Central"/>
</dbReference>
<feature type="disulfide bond" evidence="8">
    <location>
        <begin position="605"/>
        <end position="614"/>
    </location>
</feature>
<dbReference type="KEGG" id="bfo:118427930"/>
<dbReference type="SUPFAM" id="SSF57196">
    <property type="entry name" value="EGF/Laminin"/>
    <property type="match status" value="1"/>
</dbReference>
<dbReference type="PROSITE" id="PS50853">
    <property type="entry name" value="FN3"/>
    <property type="match status" value="3"/>
</dbReference>
<evidence type="ECO:0000256" key="8">
    <source>
        <dbReference type="PROSITE-ProRule" id="PRU00076"/>
    </source>
</evidence>
<evidence type="ECO:0000256" key="5">
    <source>
        <dbReference type="ARBA" id="ARBA00022989"/>
    </source>
</evidence>
<keyword evidence="8" id="KW-1015">Disulfide bond</keyword>
<keyword evidence="2 10" id="KW-0812">Transmembrane</keyword>
<keyword evidence="3" id="KW-0547">Nucleotide-binding</keyword>
<keyword evidence="5 10" id="KW-1133">Transmembrane helix</keyword>
<evidence type="ECO:0000259" key="12">
    <source>
        <dbReference type="PROSITE" id="PS50026"/>
    </source>
</evidence>
<feature type="transmembrane region" description="Helical" evidence="10">
    <location>
        <begin position="636"/>
        <end position="659"/>
    </location>
</feature>
<feature type="compositionally biased region" description="Low complexity" evidence="9">
    <location>
        <begin position="536"/>
        <end position="550"/>
    </location>
</feature>
<dbReference type="GO" id="GO:0016020">
    <property type="term" value="C:membrane"/>
    <property type="evidence" value="ECO:0007669"/>
    <property type="project" value="UniProtKB-SubCell"/>
</dbReference>
<evidence type="ECO:0000256" key="4">
    <source>
        <dbReference type="ARBA" id="ARBA00022840"/>
    </source>
</evidence>
<dbReference type="OrthoDB" id="5843172at2759"/>
<dbReference type="Proteomes" id="UP000001554">
    <property type="component" value="Chromosome 1"/>
</dbReference>
<dbReference type="PANTHER" id="PTHR46877:SF14">
    <property type="entry name" value="RECEPTOR PROTEIN-TYROSINE KINASE"/>
    <property type="match status" value="1"/>
</dbReference>
<feature type="domain" description="EGF-like" evidence="12">
    <location>
        <begin position="571"/>
        <end position="615"/>
    </location>
</feature>
<gene>
    <name evidence="15" type="primary">LOC118427930</name>
</gene>
<dbReference type="Pfam" id="PF00041">
    <property type="entry name" value="fn3"/>
    <property type="match status" value="3"/>
</dbReference>
<dbReference type="Gene3D" id="2.10.25.10">
    <property type="entry name" value="Laminin"/>
    <property type="match status" value="1"/>
</dbReference>
<dbReference type="InterPro" id="IPR013783">
    <property type="entry name" value="Ig-like_fold"/>
</dbReference>
<comment type="subcellular location">
    <subcellularLocation>
        <location evidence="1">Membrane</location>
        <topology evidence="1">Single-pass membrane protein</topology>
    </subcellularLocation>
</comment>
<proteinExistence type="predicted"/>
<evidence type="ECO:0000256" key="2">
    <source>
        <dbReference type="ARBA" id="ARBA00022692"/>
    </source>
</evidence>
<dbReference type="CDD" id="cd00063">
    <property type="entry name" value="FN3"/>
    <property type="match status" value="3"/>
</dbReference>
<evidence type="ECO:0000313" key="15">
    <source>
        <dbReference type="RefSeq" id="XP_035693825.1"/>
    </source>
</evidence>
<feature type="compositionally biased region" description="Low complexity" evidence="9">
    <location>
        <begin position="498"/>
        <end position="513"/>
    </location>
</feature>
<reference evidence="15" key="2">
    <citation type="submission" date="2025-08" db="UniProtKB">
        <authorList>
            <consortium name="RefSeq"/>
        </authorList>
    </citation>
    <scope>IDENTIFICATION</scope>
    <source>
        <strain evidence="15">S238N-H82</strain>
        <tissue evidence="15">Testes</tissue>
    </source>
</reference>
<keyword evidence="4" id="KW-0067">ATP-binding</keyword>
<dbReference type="RefSeq" id="XP_035693825.1">
    <property type="nucleotide sequence ID" value="XM_035837932.1"/>
</dbReference>
<sequence>MAPSHARLRPRPTLWLLTAICTVVAAQSPTGDMLTGCCSGRGVPTNCQHLCSRTEEITLFDFLTCQDHLTSVSHCLRGGEDRSPCCRDKGVPELCLGFCSGDMLTMDSSHFSCVPHIQDLTTCIQMPPTGDTQMSTLPPTMYTTSGPREMSAPSSPRNLTAEAVSSTSIQLSWLPPAVYAADVTEYVVRYLAYGTDIFQQVTHAAANGTSVILDSLSVNTTYQFQVSARSPNGTSLPSEPVVQSTAGDVGSDGLPGRPRNVQAVQFSPLSVLLSWDPPQQRPGTVTVYIITYWDTAELQSHTGMLEISAAAADNAAVVHHLQEDTTYQFQVAARNPNGTGLPSDIVQATTGYERVQNVSIMLEAATLGPSEVQLTWSRPDVFHVAVVAYTVQYRSSGDQLHEKRVNGNTTTLTVAGLAPSTVYMFSVMAAIVTPDLSIAVVESNMVNATTQADESEIMTSPSPANVSRTTPTYQPGSSSLSIRTTATSVPDTPPAPHTSTVTVFSTMSSPTPTANTPAKVVSRPTTPTTVNPARHTTTGPPSSTLTTSSLPVPLESTTAAVQTVTTKLTPREMPCGEGREGYCLNDGHCYMLQMDSGHMSYYCKCTSDWIGTRCQSPNIIGNTRPSTGKGEQKQTVSIAVAVSVLLVLVIVGMVILYYLRSCLKKHKQALSARGDRGGELGSFNNPMYGEENELQCTLSSAGGTAITQVLQSLMQDFHNSLDDDGYTPLTFGSKMGPAAYESPFSEADGETLVDSSGYDNVGLVVPSRSSSTHNFNNPGYGPVIQEIQA</sequence>
<dbReference type="SUPFAM" id="SSF49265">
    <property type="entry name" value="Fibronectin type III"/>
    <property type="match status" value="2"/>
</dbReference>
<keyword evidence="14" id="KW-1185">Reference proteome</keyword>
<dbReference type="SMART" id="SM00060">
    <property type="entry name" value="FN3"/>
    <property type="match status" value="3"/>
</dbReference>
<organism evidence="14 15">
    <name type="scientific">Branchiostoma floridae</name>
    <name type="common">Florida lancelet</name>
    <name type="synonym">Amphioxus</name>
    <dbReference type="NCBI Taxonomy" id="7739"/>
    <lineage>
        <taxon>Eukaryota</taxon>
        <taxon>Metazoa</taxon>
        <taxon>Chordata</taxon>
        <taxon>Cephalochordata</taxon>
        <taxon>Leptocardii</taxon>
        <taxon>Amphioxiformes</taxon>
        <taxon>Branchiostomatidae</taxon>
        <taxon>Branchiostoma</taxon>
    </lineage>
</organism>
<feature type="domain" description="Fibronectin type-III" evidence="13">
    <location>
        <begin position="155"/>
        <end position="248"/>
    </location>
</feature>
<dbReference type="GeneID" id="118427930"/>
<feature type="compositionally biased region" description="Polar residues" evidence="9">
    <location>
        <begin position="451"/>
        <end position="490"/>
    </location>
</feature>
<dbReference type="PANTHER" id="PTHR46877">
    <property type="entry name" value="EPH RECEPTOR A5"/>
    <property type="match status" value="1"/>
</dbReference>
<name>A0A9J7M4B6_BRAFL</name>
<dbReference type="Gene3D" id="2.60.40.10">
    <property type="entry name" value="Immunoglobulins"/>
    <property type="match status" value="3"/>
</dbReference>
<dbReference type="InterPro" id="IPR002602">
    <property type="entry name" value="DB"/>
</dbReference>
<dbReference type="AlphaFoldDB" id="A0A9J7M4B6"/>
<protein>
    <submittedName>
        <fullName evidence="15">Mucin-17-like</fullName>
    </submittedName>
</protein>
<evidence type="ECO:0000256" key="10">
    <source>
        <dbReference type="SAM" id="Phobius"/>
    </source>
</evidence>
<keyword evidence="11" id="KW-0732">Signal</keyword>
<comment type="caution">
    <text evidence="8">Lacks conserved residue(s) required for the propagation of feature annotation.</text>
</comment>
<keyword evidence="7" id="KW-0675">Receptor</keyword>
<dbReference type="PRINTS" id="PR00014">
    <property type="entry name" value="FNTYPEIII"/>
</dbReference>
<evidence type="ECO:0000313" key="14">
    <source>
        <dbReference type="Proteomes" id="UP000001554"/>
    </source>
</evidence>
<evidence type="ECO:0000259" key="13">
    <source>
        <dbReference type="PROSITE" id="PS50853"/>
    </source>
</evidence>
<dbReference type="GO" id="GO:0005524">
    <property type="term" value="F:ATP binding"/>
    <property type="evidence" value="ECO:0007669"/>
    <property type="project" value="UniProtKB-KW"/>
</dbReference>
<reference evidence="14" key="1">
    <citation type="journal article" date="2020" name="Nat. Ecol. Evol.">
        <title>Deeply conserved synteny resolves early events in vertebrate evolution.</title>
        <authorList>
            <person name="Simakov O."/>
            <person name="Marletaz F."/>
            <person name="Yue J.X."/>
            <person name="O'Connell B."/>
            <person name="Jenkins J."/>
            <person name="Brandt A."/>
            <person name="Calef R."/>
            <person name="Tung C.H."/>
            <person name="Huang T.K."/>
            <person name="Schmutz J."/>
            <person name="Satoh N."/>
            <person name="Yu J.K."/>
            <person name="Putnam N.H."/>
            <person name="Green R.E."/>
            <person name="Rokhsar D.S."/>
        </authorList>
    </citation>
    <scope>NUCLEOTIDE SEQUENCE [LARGE SCALE GENOMIC DNA]</scope>
    <source>
        <strain evidence="14">S238N-H82</strain>
    </source>
</reference>
<feature type="compositionally biased region" description="Polar residues" evidence="9">
    <location>
        <begin position="523"/>
        <end position="535"/>
    </location>
</feature>
<evidence type="ECO:0000256" key="3">
    <source>
        <dbReference type="ARBA" id="ARBA00022741"/>
    </source>
</evidence>
<feature type="region of interest" description="Disordered" evidence="9">
    <location>
        <begin position="451"/>
        <end position="550"/>
    </location>
</feature>
<dbReference type="Pfam" id="PF01682">
    <property type="entry name" value="DB"/>
    <property type="match status" value="1"/>
</dbReference>
<dbReference type="InterPro" id="IPR003961">
    <property type="entry name" value="FN3_dom"/>
</dbReference>
<feature type="domain" description="Fibronectin type-III" evidence="13">
    <location>
        <begin position="354"/>
        <end position="453"/>
    </location>
</feature>
<evidence type="ECO:0000256" key="6">
    <source>
        <dbReference type="ARBA" id="ARBA00023136"/>
    </source>
</evidence>
<feature type="chain" id="PRO_5039953077" evidence="11">
    <location>
        <begin position="27"/>
        <end position="789"/>
    </location>
</feature>
<evidence type="ECO:0000256" key="7">
    <source>
        <dbReference type="ARBA" id="ARBA00023170"/>
    </source>
</evidence>
<dbReference type="InterPro" id="IPR036116">
    <property type="entry name" value="FN3_sf"/>
</dbReference>
<evidence type="ECO:0000256" key="1">
    <source>
        <dbReference type="ARBA" id="ARBA00004167"/>
    </source>
</evidence>
<dbReference type="InterPro" id="IPR000742">
    <property type="entry name" value="EGF"/>
</dbReference>
<evidence type="ECO:0000256" key="11">
    <source>
        <dbReference type="SAM" id="SignalP"/>
    </source>
</evidence>
<dbReference type="InterPro" id="IPR050449">
    <property type="entry name" value="Ephrin_rcpt_TKs"/>
</dbReference>
<accession>A0A9J7M4B6</accession>
<keyword evidence="8" id="KW-0245">EGF-like domain</keyword>